<dbReference type="GO" id="GO:0006950">
    <property type="term" value="P:response to stress"/>
    <property type="evidence" value="ECO:0007669"/>
    <property type="project" value="UniProtKB-ARBA"/>
</dbReference>
<evidence type="ECO:0000313" key="15">
    <source>
        <dbReference type="EMBL" id="KAH7537557.1"/>
    </source>
</evidence>
<dbReference type="Pfam" id="PF00168">
    <property type="entry name" value="C2"/>
    <property type="match status" value="2"/>
</dbReference>
<dbReference type="Gene3D" id="1.10.238.10">
    <property type="entry name" value="EF-hand"/>
    <property type="match status" value="2"/>
</dbReference>
<dbReference type="GO" id="GO:0005886">
    <property type="term" value="C:plasma membrane"/>
    <property type="evidence" value="ECO:0007669"/>
    <property type="project" value="UniProtKB-SubCell"/>
</dbReference>
<dbReference type="Gene3D" id="3.20.20.190">
    <property type="entry name" value="Phosphatidylinositol (PI) phosphodiesterase"/>
    <property type="match status" value="2"/>
</dbReference>
<feature type="domain" description="C2" evidence="13">
    <location>
        <begin position="936"/>
        <end position="1094"/>
    </location>
</feature>
<dbReference type="InterPro" id="IPR017946">
    <property type="entry name" value="PLC-like_Pdiesterase_TIM-brl"/>
</dbReference>
<evidence type="ECO:0000256" key="3">
    <source>
        <dbReference type="ARBA" id="ARBA00004202"/>
    </source>
</evidence>
<sequence length="1112" mass="126258">MFKCFNRKFKISEAGPPPDVKEVFNTFAHGGEFMAADQLLRFLVDFQREVELTLSDAQRIVQEVLRRRNDVAELGKTMPPGGLNLDHFFHFLFLDDLNGPIKTEVHHDMTAPLSHYFIYTGHNSYLTGNQLSSDCSDVPIIKALRRGVRVIELDLWPSNKDDVSVLHGRTLTSPVPLLVCLKSIKQHAFEKSPYPVIITLEDHLNSDLQAKVAEMITQTFGEMLYYPQAECLAEFPSPESLKNRIIISTKPPKEYLESKRLKDKGNIFQGGKESSSEETSGLDTPDLSGDLEADFRSDSDQDDEDSNSCERKSNQTAGATEYKRLITIHAGKPKGGLKDALRVVSEKVRRLSLSEQSLEKAASSHGTDVVKFTQKNILRVYPKGTRVTSSNYKPNLGWMHGAQMVAFNMQGYGKSLWMMHGMFRANGQSGYVKKPDFLMHRGPHNEVFDPKRTLPVKKTLTVKVYMGDGWRLDFSRTHFDTYSPPDFYTKVHIFGVPTDCAKSKTKIIEDDWAPVWDEEFKFPLTVPELALLRIEVREYDRSEKDDFGGQTCLPVSELKPGIRAVSLYDKKGEKLKSSYKVCFCFRRRFGLTVSEAPQTIKKLFEQYSENGIMNADHFLSFLVEEQKEDKVTKEDAQTIIENALRELRHLPIFHRKVFNLEAFFKYLFSDSNPPLSTSPGVHHDMTAPLSHYYIYTGHNSYLTGNQLSSDCSDVPIIHALQRGVRVIELDIWPNSTKDNVEVLHGRTLTTPVELIKCFRSIKEHAFVASEYPVVITLEDHLTPDLQAKVAEMVTQTFGDILFTPGSDCLNEFPSPESLKRRIIISTKPPKEYLESKEIKDNRSESQKEKPVGDEEAWGREVEDPKGRVKHVEPPEYKGLIAIHAGKPKGGLEECLKVDPNKVRRLSMSEQQLEKAAETHGKEIVRFTQRNILRVYPKGTRVDSSNYNPMIGWMHGAQMVAFNMQGYGRSLWLMHGMFKANGGCGYVKKPEFLLKTGPHNEVFDPKAKLPVKTTLKVGIAGVPADTDMKKTRTLEDNWAPSWNEEFQFPLTVPELALLRIEVHEYDMSEKDDFGGQTCLPVSELKKGIRAVSLSSRKGDQYNSVKLLMRFDFV</sequence>
<dbReference type="InterPro" id="IPR000909">
    <property type="entry name" value="PLipase_C_PInositol-sp_X_dom"/>
</dbReference>
<keyword evidence="5" id="KW-1003">Cell membrane</keyword>
<evidence type="ECO:0000256" key="2">
    <source>
        <dbReference type="ARBA" id="ARBA00001913"/>
    </source>
</evidence>
<dbReference type="CDD" id="cd08599">
    <property type="entry name" value="PI-PLCc_plant"/>
    <property type="match status" value="2"/>
</dbReference>
<dbReference type="SMART" id="SM00148">
    <property type="entry name" value="PLCXc"/>
    <property type="match status" value="2"/>
</dbReference>
<evidence type="ECO:0000256" key="7">
    <source>
        <dbReference type="ARBA" id="ARBA00022963"/>
    </source>
</evidence>
<evidence type="ECO:0000256" key="1">
    <source>
        <dbReference type="ARBA" id="ARBA00001195"/>
    </source>
</evidence>
<dbReference type="GO" id="GO:0051209">
    <property type="term" value="P:release of sequestered calcium ion into cytosol"/>
    <property type="evidence" value="ECO:0007669"/>
    <property type="project" value="TreeGrafter"/>
</dbReference>
<dbReference type="InterPro" id="IPR001192">
    <property type="entry name" value="PI-PLC_fam"/>
</dbReference>
<evidence type="ECO:0000259" key="14">
    <source>
        <dbReference type="PROSITE" id="PS50008"/>
    </source>
</evidence>
<keyword evidence="9" id="KW-0472">Membrane</keyword>
<dbReference type="InterPro" id="IPR035892">
    <property type="entry name" value="C2_domain_sf"/>
</dbReference>
<keyword evidence="10" id="KW-0807">Transducer</keyword>
<feature type="region of interest" description="Disordered" evidence="12">
    <location>
        <begin position="258"/>
        <end position="316"/>
    </location>
</feature>
<keyword evidence="6 11" id="KW-0378">Hydrolase</keyword>
<feature type="domain" description="PI-PLC Y-box" evidence="14">
    <location>
        <begin position="352"/>
        <end position="438"/>
    </location>
</feature>
<protein>
    <recommendedName>
        <fullName evidence="4 11">Phosphoinositide phospholipase C</fullName>
        <ecNumber evidence="4 11">3.1.4.11</ecNumber>
    </recommendedName>
</protein>
<comment type="subcellular location">
    <subcellularLocation>
        <location evidence="3">Cell membrane</location>
        <topology evidence="3">Peripheral membrane protein</topology>
    </subcellularLocation>
</comment>
<accession>A0A978VPT2</accession>
<evidence type="ECO:0000256" key="4">
    <source>
        <dbReference type="ARBA" id="ARBA00012368"/>
    </source>
</evidence>
<reference evidence="15" key="1">
    <citation type="journal article" date="2021" name="Front. Plant Sci.">
        <title>Chromosome-Scale Genome Assembly for Chinese Sour Jujube and Insights Into Its Genome Evolution and Domestication Signature.</title>
        <authorList>
            <person name="Shen L.-Y."/>
            <person name="Luo H."/>
            <person name="Wang X.-L."/>
            <person name="Wang X.-M."/>
            <person name="Qiu X.-J."/>
            <person name="Liu H."/>
            <person name="Zhou S.-S."/>
            <person name="Jia K.-H."/>
            <person name="Nie S."/>
            <person name="Bao Y.-T."/>
            <person name="Zhang R.-G."/>
            <person name="Yun Q.-Z."/>
            <person name="Chai Y.-H."/>
            <person name="Lu J.-Y."/>
            <person name="Li Y."/>
            <person name="Zhao S.-W."/>
            <person name="Mao J.-F."/>
            <person name="Jia S.-G."/>
            <person name="Mao Y.-M."/>
        </authorList>
    </citation>
    <scope>NUCLEOTIDE SEQUENCE</scope>
    <source>
        <strain evidence="15">AT0</strain>
        <tissue evidence="15">Leaf</tissue>
    </source>
</reference>
<feature type="domain" description="C2" evidence="13">
    <location>
        <begin position="440"/>
        <end position="569"/>
    </location>
</feature>
<dbReference type="AlphaFoldDB" id="A0A978VPT2"/>
<dbReference type="GO" id="GO:0016042">
    <property type="term" value="P:lipid catabolic process"/>
    <property type="evidence" value="ECO:0007669"/>
    <property type="project" value="UniProtKB-KW"/>
</dbReference>
<dbReference type="InterPro" id="IPR015359">
    <property type="entry name" value="PLC_EF-hand-like"/>
</dbReference>
<dbReference type="InterPro" id="IPR011992">
    <property type="entry name" value="EF-hand-dom_pair"/>
</dbReference>
<evidence type="ECO:0000256" key="8">
    <source>
        <dbReference type="ARBA" id="ARBA00023098"/>
    </source>
</evidence>
<dbReference type="SMART" id="SM00239">
    <property type="entry name" value="C2"/>
    <property type="match status" value="2"/>
</dbReference>
<dbReference type="Pfam" id="PF00388">
    <property type="entry name" value="PI-PLC-X"/>
    <property type="match status" value="2"/>
</dbReference>
<name>A0A978VPT2_ZIZJJ</name>
<dbReference type="PANTHER" id="PTHR10336:SF101">
    <property type="entry name" value="PHOSPHOINOSITIDE PHOSPHOLIPASE C 6"/>
    <property type="match status" value="1"/>
</dbReference>
<evidence type="ECO:0000256" key="11">
    <source>
        <dbReference type="RuleBase" id="RU361133"/>
    </source>
</evidence>
<dbReference type="PROSITE" id="PS50008">
    <property type="entry name" value="PIPLC_Y_DOMAIN"/>
    <property type="match status" value="2"/>
</dbReference>
<organism evidence="15 16">
    <name type="scientific">Ziziphus jujuba var. spinosa</name>
    <dbReference type="NCBI Taxonomy" id="714518"/>
    <lineage>
        <taxon>Eukaryota</taxon>
        <taxon>Viridiplantae</taxon>
        <taxon>Streptophyta</taxon>
        <taxon>Embryophyta</taxon>
        <taxon>Tracheophyta</taxon>
        <taxon>Spermatophyta</taxon>
        <taxon>Magnoliopsida</taxon>
        <taxon>eudicotyledons</taxon>
        <taxon>Gunneridae</taxon>
        <taxon>Pentapetalae</taxon>
        <taxon>rosids</taxon>
        <taxon>fabids</taxon>
        <taxon>Rosales</taxon>
        <taxon>Rhamnaceae</taxon>
        <taxon>Paliureae</taxon>
        <taxon>Ziziphus</taxon>
    </lineage>
</organism>
<dbReference type="PROSITE" id="PS50007">
    <property type="entry name" value="PIPLC_X_DOMAIN"/>
    <property type="match status" value="2"/>
</dbReference>
<dbReference type="EC" id="3.1.4.11" evidence="4 11"/>
<dbReference type="Proteomes" id="UP000813462">
    <property type="component" value="Unassembled WGS sequence"/>
</dbReference>
<dbReference type="SUPFAM" id="SSF49562">
    <property type="entry name" value="C2 domain (Calcium/lipid-binding domain, CaLB)"/>
    <property type="match status" value="2"/>
</dbReference>
<dbReference type="InterPro" id="IPR001711">
    <property type="entry name" value="PLipase_C_Pinositol-sp_Y"/>
</dbReference>
<proteinExistence type="predicted"/>
<dbReference type="Pfam" id="PF09279">
    <property type="entry name" value="EF-hand_like"/>
    <property type="match status" value="2"/>
</dbReference>
<dbReference type="CDD" id="cd00275">
    <property type="entry name" value="C2_PLC_like"/>
    <property type="match status" value="2"/>
</dbReference>
<dbReference type="SMART" id="SM00149">
    <property type="entry name" value="PLCYc"/>
    <property type="match status" value="2"/>
</dbReference>
<gene>
    <name evidence="15" type="ORF">FEM48_Zijuj03G0105700</name>
</gene>
<dbReference type="FunFam" id="3.20.20.190:FF:000010">
    <property type="entry name" value="Phosphoinositide phospholipase C"/>
    <property type="match status" value="1"/>
</dbReference>
<feature type="region of interest" description="Disordered" evidence="12">
    <location>
        <begin position="833"/>
        <end position="870"/>
    </location>
</feature>
<evidence type="ECO:0000256" key="9">
    <source>
        <dbReference type="ARBA" id="ARBA00023136"/>
    </source>
</evidence>
<dbReference type="GO" id="GO:0004435">
    <property type="term" value="F:phosphatidylinositol-4,5-bisphosphate phospholipase C activity"/>
    <property type="evidence" value="ECO:0007669"/>
    <property type="project" value="UniProtKB-EC"/>
</dbReference>
<comment type="cofactor">
    <cofactor evidence="2">
        <name>Ca(2+)</name>
        <dbReference type="ChEBI" id="CHEBI:29108"/>
    </cofactor>
</comment>
<evidence type="ECO:0000256" key="10">
    <source>
        <dbReference type="ARBA" id="ARBA00023224"/>
    </source>
</evidence>
<keyword evidence="7 11" id="KW-0442">Lipid degradation</keyword>
<dbReference type="Gene3D" id="2.60.40.150">
    <property type="entry name" value="C2 domain"/>
    <property type="match status" value="2"/>
</dbReference>
<dbReference type="PRINTS" id="PR00390">
    <property type="entry name" value="PHPHLIPASEC"/>
</dbReference>
<evidence type="ECO:0000256" key="5">
    <source>
        <dbReference type="ARBA" id="ARBA00022475"/>
    </source>
</evidence>
<evidence type="ECO:0000259" key="13">
    <source>
        <dbReference type="PROSITE" id="PS50004"/>
    </source>
</evidence>
<evidence type="ECO:0000256" key="12">
    <source>
        <dbReference type="SAM" id="MobiDB-lite"/>
    </source>
</evidence>
<dbReference type="InterPro" id="IPR000008">
    <property type="entry name" value="C2_dom"/>
</dbReference>
<dbReference type="EMBL" id="JAEACU010000003">
    <property type="protein sequence ID" value="KAH7537557.1"/>
    <property type="molecule type" value="Genomic_DNA"/>
</dbReference>
<evidence type="ECO:0000313" key="16">
    <source>
        <dbReference type="Proteomes" id="UP000813462"/>
    </source>
</evidence>
<dbReference type="PANTHER" id="PTHR10336">
    <property type="entry name" value="PHOSPHOINOSITIDE-SPECIFIC PHOSPHOLIPASE C FAMILY PROTEIN"/>
    <property type="match status" value="1"/>
</dbReference>
<dbReference type="SUPFAM" id="SSF51695">
    <property type="entry name" value="PLC-like phosphodiesterases"/>
    <property type="match status" value="2"/>
</dbReference>
<comment type="catalytic activity">
    <reaction evidence="1 11">
        <text>a 1,2-diacyl-sn-glycero-3-phospho-(1D-myo-inositol-4,5-bisphosphate) + H2O = 1D-myo-inositol 1,4,5-trisphosphate + a 1,2-diacyl-sn-glycerol + H(+)</text>
        <dbReference type="Rhea" id="RHEA:33179"/>
        <dbReference type="ChEBI" id="CHEBI:15377"/>
        <dbReference type="ChEBI" id="CHEBI:15378"/>
        <dbReference type="ChEBI" id="CHEBI:17815"/>
        <dbReference type="ChEBI" id="CHEBI:58456"/>
        <dbReference type="ChEBI" id="CHEBI:203600"/>
        <dbReference type="EC" id="3.1.4.11"/>
    </reaction>
</comment>
<evidence type="ECO:0000256" key="6">
    <source>
        <dbReference type="ARBA" id="ARBA00022801"/>
    </source>
</evidence>
<dbReference type="PROSITE" id="PS50004">
    <property type="entry name" value="C2"/>
    <property type="match status" value="2"/>
</dbReference>
<keyword evidence="8 11" id="KW-0443">Lipid metabolism</keyword>
<dbReference type="FunFam" id="2.60.40.150:FF:000060">
    <property type="entry name" value="Phosphoinositide phospholipase C"/>
    <property type="match status" value="1"/>
</dbReference>
<feature type="domain" description="PI-PLC Y-box" evidence="14">
    <location>
        <begin position="906"/>
        <end position="992"/>
    </location>
</feature>
<dbReference type="GO" id="GO:0048015">
    <property type="term" value="P:phosphatidylinositol-mediated signaling"/>
    <property type="evidence" value="ECO:0007669"/>
    <property type="project" value="TreeGrafter"/>
</dbReference>
<comment type="caution">
    <text evidence="15">The sequence shown here is derived from an EMBL/GenBank/DDBJ whole genome shotgun (WGS) entry which is preliminary data.</text>
</comment>
<dbReference type="Pfam" id="PF00387">
    <property type="entry name" value="PI-PLC-Y"/>
    <property type="match status" value="2"/>
</dbReference>
<dbReference type="SUPFAM" id="SSF47473">
    <property type="entry name" value="EF-hand"/>
    <property type="match status" value="2"/>
</dbReference>